<comment type="caution">
    <text evidence="1">The sequence shown here is derived from an EMBL/GenBank/DDBJ whole genome shotgun (WGS) entry which is preliminary data.</text>
</comment>
<evidence type="ECO:0000313" key="2">
    <source>
        <dbReference type="Proteomes" id="UP001055811"/>
    </source>
</evidence>
<protein>
    <submittedName>
        <fullName evidence="1">Uncharacterized protein</fullName>
    </submittedName>
</protein>
<dbReference type="Proteomes" id="UP001055811">
    <property type="component" value="Linkage Group LG05"/>
</dbReference>
<reference evidence="1 2" key="2">
    <citation type="journal article" date="2022" name="Mol. Ecol. Resour.">
        <title>The genomes of chicory, endive, great burdock and yacon provide insights into Asteraceae paleo-polyploidization history and plant inulin production.</title>
        <authorList>
            <person name="Fan W."/>
            <person name="Wang S."/>
            <person name="Wang H."/>
            <person name="Wang A."/>
            <person name="Jiang F."/>
            <person name="Liu H."/>
            <person name="Zhao H."/>
            <person name="Xu D."/>
            <person name="Zhang Y."/>
        </authorList>
    </citation>
    <scope>NUCLEOTIDE SEQUENCE [LARGE SCALE GENOMIC DNA]</scope>
    <source>
        <strain evidence="2">cv. Punajuju</strain>
        <tissue evidence="1">Leaves</tissue>
    </source>
</reference>
<proteinExistence type="predicted"/>
<organism evidence="1 2">
    <name type="scientific">Cichorium intybus</name>
    <name type="common">Chicory</name>
    <dbReference type="NCBI Taxonomy" id="13427"/>
    <lineage>
        <taxon>Eukaryota</taxon>
        <taxon>Viridiplantae</taxon>
        <taxon>Streptophyta</taxon>
        <taxon>Embryophyta</taxon>
        <taxon>Tracheophyta</taxon>
        <taxon>Spermatophyta</taxon>
        <taxon>Magnoliopsida</taxon>
        <taxon>eudicotyledons</taxon>
        <taxon>Gunneridae</taxon>
        <taxon>Pentapetalae</taxon>
        <taxon>asterids</taxon>
        <taxon>campanulids</taxon>
        <taxon>Asterales</taxon>
        <taxon>Asteraceae</taxon>
        <taxon>Cichorioideae</taxon>
        <taxon>Cichorieae</taxon>
        <taxon>Cichoriinae</taxon>
        <taxon>Cichorium</taxon>
    </lineage>
</organism>
<gene>
    <name evidence="1" type="ORF">L2E82_30484</name>
</gene>
<name>A0ACB9D0Z5_CICIN</name>
<accession>A0ACB9D0Z5</accession>
<keyword evidence="2" id="KW-1185">Reference proteome</keyword>
<reference evidence="2" key="1">
    <citation type="journal article" date="2022" name="Mol. Ecol. Resour.">
        <title>The genomes of chicory, endive, great burdock and yacon provide insights into Asteraceae palaeo-polyploidization history and plant inulin production.</title>
        <authorList>
            <person name="Fan W."/>
            <person name="Wang S."/>
            <person name="Wang H."/>
            <person name="Wang A."/>
            <person name="Jiang F."/>
            <person name="Liu H."/>
            <person name="Zhao H."/>
            <person name="Xu D."/>
            <person name="Zhang Y."/>
        </authorList>
    </citation>
    <scope>NUCLEOTIDE SEQUENCE [LARGE SCALE GENOMIC DNA]</scope>
    <source>
        <strain evidence="2">cv. Punajuju</strain>
    </source>
</reference>
<dbReference type="EMBL" id="CM042013">
    <property type="protein sequence ID" value="KAI3740066.1"/>
    <property type="molecule type" value="Genomic_DNA"/>
</dbReference>
<evidence type="ECO:0000313" key="1">
    <source>
        <dbReference type="EMBL" id="KAI3740066.1"/>
    </source>
</evidence>
<sequence length="123" mass="13943">MSGLSVNSPTPPPPPISESFKKNRLNMKRLTGLNYVEWLHKWRMVLSFAGKPYLIEYPLPIPPKHGITQQLFDEHDFLINESGRNVREREPGQDYHGNASNVDSDVIVTLGMQGLGRMQDIDA</sequence>